<comment type="function">
    <text evidence="6">Binds and transfers iron-sulfur (Fe-S) clusters to target apoproteins. Can hydrolyze ATP.</text>
</comment>
<dbReference type="InterPro" id="IPR002744">
    <property type="entry name" value="MIP18-like"/>
</dbReference>
<dbReference type="HAMAP" id="MF_02040">
    <property type="entry name" value="Mrp_NBP35"/>
    <property type="match status" value="1"/>
</dbReference>
<dbReference type="Gene3D" id="3.40.50.300">
    <property type="entry name" value="P-loop containing nucleotide triphosphate hydrolases"/>
    <property type="match status" value="1"/>
</dbReference>
<dbReference type="InterPro" id="IPR044304">
    <property type="entry name" value="NUBPL-like"/>
</dbReference>
<evidence type="ECO:0000256" key="3">
    <source>
        <dbReference type="ARBA" id="ARBA00022840"/>
    </source>
</evidence>
<dbReference type="CDD" id="cd02037">
    <property type="entry name" value="Mrp_NBP35"/>
    <property type="match status" value="1"/>
</dbReference>
<dbReference type="InterPro" id="IPR027417">
    <property type="entry name" value="P-loop_NTPase"/>
</dbReference>
<feature type="domain" description="MIP18 family-like" evidence="7">
    <location>
        <begin position="11"/>
        <end position="82"/>
    </location>
</feature>
<accession>A0ABU1JA35</accession>
<comment type="caution">
    <text evidence="8">The sequence shown here is derived from an EMBL/GenBank/DDBJ whole genome shotgun (WGS) entry which is preliminary data.</text>
</comment>
<dbReference type="RefSeq" id="WP_309796583.1">
    <property type="nucleotide sequence ID" value="NZ_BAAAHY010000006.1"/>
</dbReference>
<dbReference type="SUPFAM" id="SSF52540">
    <property type="entry name" value="P-loop containing nucleoside triphosphate hydrolases"/>
    <property type="match status" value="1"/>
</dbReference>
<sequence>MTTADPVPSSAELRQALATVIDPELRRPITELGMLESVTSDPQGRVTVRVLLTIAGCPLRETITADASNVLLGLPGVTGVQVELGVMSVAQRTALKDLLRPERDKNSIPFNRPDSLTRIYAVASGKGGVGKSSVTVNLACALAARGLKVGIIDADIYGFSIPGLMGLGRAGTVQQPTRVDEMILPPVAHGVKVISIGMFVAGNQPVAWRGPMLHRALEQFLTDVYFGDLDALFLDLPPGTGDIAISAAQLLPGAEILVVTTPQAAAAEVAERAGAIALQTQQKVVGVVENMSWLSQPDGSKLELFGSGGGARLAGRLSQTLGREVPLLGQVPLDVGLRAGGDSGEPIVLADSGAPAAAALQEIAAGLADRPRGLSGMNLGISPH</sequence>
<dbReference type="SUPFAM" id="SSF117916">
    <property type="entry name" value="Fe-S cluster assembly (FSCA) domain-like"/>
    <property type="match status" value="1"/>
</dbReference>
<keyword evidence="2 6" id="KW-0547">Nucleotide-binding</keyword>
<name>A0ABU1JA35_9MICC</name>
<gene>
    <name evidence="8" type="ORF">JOE69_000979</name>
</gene>
<dbReference type="GO" id="GO:0005524">
    <property type="term" value="F:ATP binding"/>
    <property type="evidence" value="ECO:0007669"/>
    <property type="project" value="UniProtKB-KW"/>
</dbReference>
<dbReference type="PANTHER" id="PTHR42961:SF2">
    <property type="entry name" value="IRON-SULFUR PROTEIN NUBPL"/>
    <property type="match status" value="1"/>
</dbReference>
<organism evidence="8 9">
    <name type="scientific">Arthrobacter russicus</name>
    <dbReference type="NCBI Taxonomy" id="172040"/>
    <lineage>
        <taxon>Bacteria</taxon>
        <taxon>Bacillati</taxon>
        <taxon>Actinomycetota</taxon>
        <taxon>Actinomycetes</taxon>
        <taxon>Micrococcales</taxon>
        <taxon>Micrococcaceae</taxon>
        <taxon>Arthrobacter</taxon>
    </lineage>
</organism>
<dbReference type="InterPro" id="IPR033756">
    <property type="entry name" value="YlxH/NBP35"/>
</dbReference>
<protein>
    <recommendedName>
        <fullName evidence="6">Iron-sulfur cluster carrier protein</fullName>
    </recommendedName>
</protein>
<keyword evidence="6" id="KW-0378">Hydrolase</keyword>
<dbReference type="InterPro" id="IPR034904">
    <property type="entry name" value="FSCA_dom_sf"/>
</dbReference>
<dbReference type="Pfam" id="PF01883">
    <property type="entry name" value="FeS_assembly_P"/>
    <property type="match status" value="1"/>
</dbReference>
<evidence type="ECO:0000256" key="6">
    <source>
        <dbReference type="HAMAP-Rule" id="MF_02040"/>
    </source>
</evidence>
<comment type="subunit">
    <text evidence="6">Homodimer.</text>
</comment>
<dbReference type="Proteomes" id="UP001185069">
    <property type="component" value="Unassembled WGS sequence"/>
</dbReference>
<evidence type="ECO:0000256" key="5">
    <source>
        <dbReference type="ARBA" id="ARBA00023014"/>
    </source>
</evidence>
<evidence type="ECO:0000256" key="1">
    <source>
        <dbReference type="ARBA" id="ARBA00022723"/>
    </source>
</evidence>
<evidence type="ECO:0000256" key="2">
    <source>
        <dbReference type="ARBA" id="ARBA00022741"/>
    </source>
</evidence>
<keyword evidence="4 6" id="KW-0408">Iron</keyword>
<proteinExistence type="inferred from homology"/>
<reference evidence="8 9" key="1">
    <citation type="submission" date="2023-07" db="EMBL/GenBank/DDBJ databases">
        <title>Sequencing the genomes of 1000 actinobacteria strains.</title>
        <authorList>
            <person name="Klenk H.-P."/>
        </authorList>
    </citation>
    <scope>NUCLEOTIDE SEQUENCE [LARGE SCALE GENOMIC DNA]</scope>
    <source>
        <strain evidence="8 9">DSM 14555</strain>
    </source>
</reference>
<evidence type="ECO:0000259" key="7">
    <source>
        <dbReference type="Pfam" id="PF01883"/>
    </source>
</evidence>
<keyword evidence="3 6" id="KW-0067">ATP-binding</keyword>
<keyword evidence="9" id="KW-1185">Reference proteome</keyword>
<evidence type="ECO:0000313" key="8">
    <source>
        <dbReference type="EMBL" id="MDR6268741.1"/>
    </source>
</evidence>
<comment type="similarity">
    <text evidence="6">Belongs to the Mrp/NBP35 ATP-binding proteins family.</text>
</comment>
<dbReference type="PANTHER" id="PTHR42961">
    <property type="entry name" value="IRON-SULFUR PROTEIN NUBPL"/>
    <property type="match status" value="1"/>
</dbReference>
<dbReference type="EMBL" id="JAVDQF010000001">
    <property type="protein sequence ID" value="MDR6268741.1"/>
    <property type="molecule type" value="Genomic_DNA"/>
</dbReference>
<evidence type="ECO:0000313" key="9">
    <source>
        <dbReference type="Proteomes" id="UP001185069"/>
    </source>
</evidence>
<dbReference type="Gene3D" id="3.30.300.130">
    <property type="entry name" value="Fe-S cluster assembly (FSCA)"/>
    <property type="match status" value="1"/>
</dbReference>
<evidence type="ECO:0000256" key="4">
    <source>
        <dbReference type="ARBA" id="ARBA00023004"/>
    </source>
</evidence>
<feature type="binding site" evidence="6">
    <location>
        <begin position="125"/>
        <end position="132"/>
    </location>
    <ligand>
        <name>ATP</name>
        <dbReference type="ChEBI" id="CHEBI:30616"/>
    </ligand>
</feature>
<dbReference type="Pfam" id="PF10609">
    <property type="entry name" value="ParA"/>
    <property type="match status" value="1"/>
</dbReference>
<dbReference type="InterPro" id="IPR019591">
    <property type="entry name" value="Mrp/NBP35_ATP-bd"/>
</dbReference>
<keyword evidence="5 6" id="KW-0411">Iron-sulfur</keyword>
<keyword evidence="1 6" id="KW-0479">Metal-binding</keyword>